<dbReference type="InterPro" id="IPR014718">
    <property type="entry name" value="GH-type_carb-bd"/>
</dbReference>
<dbReference type="AlphaFoldDB" id="A0A5J6WWC4"/>
<organism evidence="2 3">
    <name type="scientific">Aeromonas simiae</name>
    <dbReference type="NCBI Taxonomy" id="218936"/>
    <lineage>
        <taxon>Bacteria</taxon>
        <taxon>Pseudomonadati</taxon>
        <taxon>Pseudomonadota</taxon>
        <taxon>Gammaproteobacteria</taxon>
        <taxon>Aeromonadales</taxon>
        <taxon>Aeromonadaceae</taxon>
        <taxon>Aeromonas</taxon>
    </lineage>
</organism>
<gene>
    <name evidence="2" type="ORF">FE240_01950</name>
</gene>
<keyword evidence="3" id="KW-1185">Reference proteome</keyword>
<evidence type="ECO:0000256" key="1">
    <source>
        <dbReference type="SAM" id="SignalP"/>
    </source>
</evidence>
<sequence length="404" mass="44521">MKVRIGMGLLLCCALPLQAAEFVLVDTAQGLDVGNWKVSSDSLGIKSKIPFSIEKKRLHGGRQEGVDVIVVDNGTLQMTLVPTRGMGIYEVRGGDLRLGWESPVKEIVNPAFIDLESRGGLGWLDGFNEMLVRCGYEWTGHPGVDDDGRLKSLHGRVQNTPASVVRVTVDETPPYAIHVRGRVDEKTFKFSDLSTWTGVTLVPGEAAFTVEDKLTNQADYDNEYQIIYHGNFGAPLLEEGARISAPVKQISPFNDYARKGLDSWQTYLGPTKGFDEMVFNIVPYSDAKGNTLAVLENRAGNAGVAVDFNVKQLPVLTLWKNTDTLQQGYVTGIEPGTSYAYSTKYQRPLGLVPTIKAGESKHFTLRYQLLRDKGEVQAALDRVKAVQGSQPTELRRDPLVQLPH</sequence>
<feature type="signal peptide" evidence="1">
    <location>
        <begin position="1"/>
        <end position="19"/>
    </location>
</feature>
<dbReference type="Pfam" id="PF14486">
    <property type="entry name" value="DUF4432"/>
    <property type="match status" value="1"/>
</dbReference>
<dbReference type="Gene3D" id="2.70.98.10">
    <property type="match status" value="1"/>
</dbReference>
<dbReference type="Proteomes" id="UP000594034">
    <property type="component" value="Chromosome"/>
</dbReference>
<proteinExistence type="predicted"/>
<feature type="chain" id="PRO_5023880882" evidence="1">
    <location>
        <begin position="20"/>
        <end position="404"/>
    </location>
</feature>
<keyword evidence="1" id="KW-0732">Signal</keyword>
<dbReference type="GO" id="GO:0030246">
    <property type="term" value="F:carbohydrate binding"/>
    <property type="evidence" value="ECO:0007669"/>
    <property type="project" value="InterPro"/>
</dbReference>
<accession>A0A5J6WWC4</accession>
<name>A0A5J6WWC4_9GAMM</name>
<dbReference type="KEGG" id="asim:FE240_01950"/>
<dbReference type="RefSeq" id="WP_193003170.1">
    <property type="nucleotide sequence ID" value="NZ_CP040449.1"/>
</dbReference>
<dbReference type="InterPro" id="IPR027839">
    <property type="entry name" value="DUF4432"/>
</dbReference>
<dbReference type="CDD" id="cd09023">
    <property type="entry name" value="Aldose_epim_Ec_c4013"/>
    <property type="match status" value="1"/>
</dbReference>
<evidence type="ECO:0000313" key="2">
    <source>
        <dbReference type="EMBL" id="QFI53575.1"/>
    </source>
</evidence>
<dbReference type="EMBL" id="CP040449">
    <property type="protein sequence ID" value="QFI53575.1"/>
    <property type="molecule type" value="Genomic_DNA"/>
</dbReference>
<protein>
    <submittedName>
        <fullName evidence="2">DUF4432 family protein</fullName>
    </submittedName>
</protein>
<evidence type="ECO:0000313" key="3">
    <source>
        <dbReference type="Proteomes" id="UP000594034"/>
    </source>
</evidence>
<reference evidence="2 3" key="1">
    <citation type="submission" date="2019-05" db="EMBL/GenBank/DDBJ databases">
        <title>OXA-830, a novel chromosomally encoded expanded-spectrum class D beta-lactamase in Aeromonas simiae.</title>
        <authorList>
            <person name="Zhou W."/>
            <person name="Chen Q."/>
        </authorList>
    </citation>
    <scope>NUCLEOTIDE SEQUENCE [LARGE SCALE GENOMIC DNA]</scope>
    <source>
        <strain evidence="2 3">A6</strain>
    </source>
</reference>